<evidence type="ECO:0000313" key="2">
    <source>
        <dbReference type="EMBL" id="KAK4463675.1"/>
    </source>
</evidence>
<sequence length="406" mass="42198">MKNLGVVALSGAAMLHLASAACCRANQCLKAVVDAGGLADCSAKLPVVTVTPSAVTLTETLTAVESAVETALFTETLTETAATETVLFTELTTITAATQTDMVSETVTVPVTTTVVSTAAPVTTTVFVYPPAQRVRRAASSGSRSIPYYAAEACADWEKYVKACGCAGVEPATITVSAVTERVTVTASDAITTTASTLSLTQTDVVTLTETVSSTATDIISLAETVAATETVTASPITTVTTTVTSAPPLVSVQCKATNVFRFYDSSSRWMVANTVTNVIEWQTTINGMSPVNLPVGMWTIDPSGYLELRYSNNAQTEALVPVVSAGLTDDSAQVTLKPKSSANDEVAAGSSVKVQACVPEGDVYLRMQAAGRTNIVDCGNTLYLSKDATGSDVGPDCHLLRLHSY</sequence>
<evidence type="ECO:0000313" key="3">
    <source>
        <dbReference type="Proteomes" id="UP001321749"/>
    </source>
</evidence>
<feature type="chain" id="PRO_5043429358" evidence="1">
    <location>
        <begin position="21"/>
        <end position="406"/>
    </location>
</feature>
<comment type="caution">
    <text evidence="2">The sequence shown here is derived from an EMBL/GenBank/DDBJ whole genome shotgun (WGS) entry which is preliminary data.</text>
</comment>
<name>A0AAV9HS31_9PEZI</name>
<protein>
    <submittedName>
        <fullName evidence="2">Uncharacterized protein</fullName>
    </submittedName>
</protein>
<feature type="signal peptide" evidence="1">
    <location>
        <begin position="1"/>
        <end position="20"/>
    </location>
</feature>
<reference evidence="2" key="2">
    <citation type="submission" date="2023-06" db="EMBL/GenBank/DDBJ databases">
        <authorList>
            <consortium name="Lawrence Berkeley National Laboratory"/>
            <person name="Mondo S.J."/>
            <person name="Hensen N."/>
            <person name="Bonometti L."/>
            <person name="Westerberg I."/>
            <person name="Brannstrom I.O."/>
            <person name="Guillou S."/>
            <person name="Cros-Aarteil S."/>
            <person name="Calhoun S."/>
            <person name="Haridas S."/>
            <person name="Kuo A."/>
            <person name="Pangilinan J."/>
            <person name="Riley R."/>
            <person name="Labutti K."/>
            <person name="Andreopoulos B."/>
            <person name="Lipzen A."/>
            <person name="Chen C."/>
            <person name="Yanf M."/>
            <person name="Daum C."/>
            <person name="Ng V."/>
            <person name="Clum A."/>
            <person name="Steindorff A."/>
            <person name="Ohm R."/>
            <person name="Martin F."/>
            <person name="Silar P."/>
            <person name="Natvig D."/>
            <person name="Lalanne C."/>
            <person name="Gautier V."/>
            <person name="Ament-Velasquez S.L."/>
            <person name="Kruys A."/>
            <person name="Hutchinson M.I."/>
            <person name="Powell A.J."/>
            <person name="Barry K."/>
            <person name="Miller A.N."/>
            <person name="Grigoriev I.V."/>
            <person name="Debuchy R."/>
            <person name="Gladieux P."/>
            <person name="Thoren M.H."/>
            <person name="Johannesson H."/>
        </authorList>
    </citation>
    <scope>NUCLEOTIDE SEQUENCE</scope>
    <source>
        <strain evidence="2">PSN324</strain>
    </source>
</reference>
<organism evidence="2 3">
    <name type="scientific">Cladorrhinum samala</name>
    <dbReference type="NCBI Taxonomy" id="585594"/>
    <lineage>
        <taxon>Eukaryota</taxon>
        <taxon>Fungi</taxon>
        <taxon>Dikarya</taxon>
        <taxon>Ascomycota</taxon>
        <taxon>Pezizomycotina</taxon>
        <taxon>Sordariomycetes</taxon>
        <taxon>Sordariomycetidae</taxon>
        <taxon>Sordariales</taxon>
        <taxon>Podosporaceae</taxon>
        <taxon>Cladorrhinum</taxon>
    </lineage>
</organism>
<accession>A0AAV9HS31</accession>
<dbReference type="EMBL" id="MU864957">
    <property type="protein sequence ID" value="KAK4463675.1"/>
    <property type="molecule type" value="Genomic_DNA"/>
</dbReference>
<evidence type="ECO:0000256" key="1">
    <source>
        <dbReference type="SAM" id="SignalP"/>
    </source>
</evidence>
<keyword evidence="1" id="KW-0732">Signal</keyword>
<dbReference type="Proteomes" id="UP001321749">
    <property type="component" value="Unassembled WGS sequence"/>
</dbReference>
<dbReference type="AlphaFoldDB" id="A0AAV9HS31"/>
<dbReference type="PROSITE" id="PS51257">
    <property type="entry name" value="PROKAR_LIPOPROTEIN"/>
    <property type="match status" value="1"/>
</dbReference>
<proteinExistence type="predicted"/>
<keyword evidence="3" id="KW-1185">Reference proteome</keyword>
<reference evidence="2" key="1">
    <citation type="journal article" date="2023" name="Mol. Phylogenet. Evol.">
        <title>Genome-scale phylogeny and comparative genomics of the fungal order Sordariales.</title>
        <authorList>
            <person name="Hensen N."/>
            <person name="Bonometti L."/>
            <person name="Westerberg I."/>
            <person name="Brannstrom I.O."/>
            <person name="Guillou S."/>
            <person name="Cros-Aarteil S."/>
            <person name="Calhoun S."/>
            <person name="Haridas S."/>
            <person name="Kuo A."/>
            <person name="Mondo S."/>
            <person name="Pangilinan J."/>
            <person name="Riley R."/>
            <person name="LaButti K."/>
            <person name="Andreopoulos B."/>
            <person name="Lipzen A."/>
            <person name="Chen C."/>
            <person name="Yan M."/>
            <person name="Daum C."/>
            <person name="Ng V."/>
            <person name="Clum A."/>
            <person name="Steindorff A."/>
            <person name="Ohm R.A."/>
            <person name="Martin F."/>
            <person name="Silar P."/>
            <person name="Natvig D.O."/>
            <person name="Lalanne C."/>
            <person name="Gautier V."/>
            <person name="Ament-Velasquez S.L."/>
            <person name="Kruys A."/>
            <person name="Hutchinson M.I."/>
            <person name="Powell A.J."/>
            <person name="Barry K."/>
            <person name="Miller A.N."/>
            <person name="Grigoriev I.V."/>
            <person name="Debuchy R."/>
            <person name="Gladieux P."/>
            <person name="Hiltunen Thoren M."/>
            <person name="Johannesson H."/>
        </authorList>
    </citation>
    <scope>NUCLEOTIDE SEQUENCE</scope>
    <source>
        <strain evidence="2">PSN324</strain>
    </source>
</reference>
<gene>
    <name evidence="2" type="ORF">QBC42DRAFT_337495</name>
</gene>